<dbReference type="EMBL" id="VRSW01000001">
    <property type="protein sequence ID" value="TXK06566.1"/>
    <property type="molecule type" value="Genomic_DNA"/>
</dbReference>
<dbReference type="PANTHER" id="PTHR34857">
    <property type="entry name" value="SLL0384 PROTEIN"/>
    <property type="match status" value="1"/>
</dbReference>
<evidence type="ECO:0000256" key="5">
    <source>
        <dbReference type="ARBA" id="ARBA00023136"/>
    </source>
</evidence>
<feature type="transmembrane region" description="Helical" evidence="6">
    <location>
        <begin position="106"/>
        <end position="124"/>
    </location>
</feature>
<dbReference type="AlphaFoldDB" id="A0A5C8HR15"/>
<evidence type="ECO:0000313" key="7">
    <source>
        <dbReference type="EMBL" id="TXK06566.1"/>
    </source>
</evidence>
<protein>
    <submittedName>
        <fullName evidence="7">Energy-coupling factor transporter transmembrane protein EcfT</fullName>
    </submittedName>
</protein>
<accession>A0A5C8HR15</accession>
<keyword evidence="4 6" id="KW-1133">Transmembrane helix</keyword>
<dbReference type="Pfam" id="PF02361">
    <property type="entry name" value="CbiQ"/>
    <property type="match status" value="1"/>
</dbReference>
<dbReference type="OrthoDB" id="92887at2"/>
<gene>
    <name evidence="7" type="ORF">FVP60_06380</name>
</gene>
<sequence>MTAPAPTAYSTGSLDAFQTSRPAPRWRYLHHINPLAKLAAPVVPALALLFVRDLDTPLAFLVLSYLVLLTGARMTRALALTLFVAFPLAVLVTGAGLTLWMDATAVGGSTVFSLGSIVVTTGAIEQGFAAALRLAAIIAVSLIAGVTTAGPDLVRTAVQYLKLPYRIGYTALAAYRFVPRFKHELSIIRSAHRVRGRHGGRGPFVALARGWGYILPLMAGAIRHAERVALAMDSRAFGAHATRTERHEVPLRARDFWFVGISLAVTVAIFALCYPWS</sequence>
<comment type="caution">
    <text evidence="7">The sequence shown here is derived from an EMBL/GenBank/DDBJ whole genome shotgun (WGS) entry which is preliminary data.</text>
</comment>
<keyword evidence="3 6" id="KW-0812">Transmembrane</keyword>
<feature type="transmembrane region" description="Helical" evidence="6">
    <location>
        <begin position="57"/>
        <end position="72"/>
    </location>
</feature>
<dbReference type="CDD" id="cd16914">
    <property type="entry name" value="EcfT"/>
    <property type="match status" value="1"/>
</dbReference>
<dbReference type="InterPro" id="IPR051611">
    <property type="entry name" value="ECF_transporter_component"/>
</dbReference>
<comment type="subcellular location">
    <subcellularLocation>
        <location evidence="1">Membrane</location>
        <topology evidence="1">Multi-pass membrane protein</topology>
    </subcellularLocation>
</comment>
<dbReference type="InterPro" id="IPR003339">
    <property type="entry name" value="ABC/ECF_trnsptr_transmembrane"/>
</dbReference>
<evidence type="ECO:0000256" key="2">
    <source>
        <dbReference type="ARBA" id="ARBA00022475"/>
    </source>
</evidence>
<feature type="transmembrane region" description="Helical" evidence="6">
    <location>
        <begin position="79"/>
        <end position="100"/>
    </location>
</feature>
<dbReference type="Proteomes" id="UP000321196">
    <property type="component" value="Unassembled WGS sequence"/>
</dbReference>
<evidence type="ECO:0000256" key="6">
    <source>
        <dbReference type="SAM" id="Phobius"/>
    </source>
</evidence>
<keyword evidence="5 6" id="KW-0472">Membrane</keyword>
<evidence type="ECO:0000256" key="3">
    <source>
        <dbReference type="ARBA" id="ARBA00022692"/>
    </source>
</evidence>
<dbReference type="PANTHER" id="PTHR34857:SF2">
    <property type="entry name" value="SLL0384 PROTEIN"/>
    <property type="match status" value="1"/>
</dbReference>
<dbReference type="GO" id="GO:0005886">
    <property type="term" value="C:plasma membrane"/>
    <property type="evidence" value="ECO:0007669"/>
    <property type="project" value="UniProtKB-ARBA"/>
</dbReference>
<keyword evidence="8" id="KW-1185">Reference proteome</keyword>
<keyword evidence="2" id="KW-1003">Cell membrane</keyword>
<proteinExistence type="predicted"/>
<feature type="transmembrane region" description="Helical" evidence="6">
    <location>
        <begin position="256"/>
        <end position="276"/>
    </location>
</feature>
<organism evidence="7 8">
    <name type="scientific">Microbacterium mitrae</name>
    <dbReference type="NCBI Taxonomy" id="664640"/>
    <lineage>
        <taxon>Bacteria</taxon>
        <taxon>Bacillati</taxon>
        <taxon>Actinomycetota</taxon>
        <taxon>Actinomycetes</taxon>
        <taxon>Micrococcales</taxon>
        <taxon>Microbacteriaceae</taxon>
        <taxon>Microbacterium</taxon>
    </lineage>
</organism>
<dbReference type="RefSeq" id="WP_147825371.1">
    <property type="nucleotide sequence ID" value="NZ_BAAARG010000001.1"/>
</dbReference>
<evidence type="ECO:0000256" key="4">
    <source>
        <dbReference type="ARBA" id="ARBA00022989"/>
    </source>
</evidence>
<evidence type="ECO:0000313" key="8">
    <source>
        <dbReference type="Proteomes" id="UP000321196"/>
    </source>
</evidence>
<evidence type="ECO:0000256" key="1">
    <source>
        <dbReference type="ARBA" id="ARBA00004141"/>
    </source>
</evidence>
<name>A0A5C8HR15_9MICO</name>
<reference evidence="7 8" key="1">
    <citation type="submission" date="2019-08" db="EMBL/GenBank/DDBJ databases">
        <authorList>
            <person name="Dong K."/>
        </authorList>
    </citation>
    <scope>NUCLEOTIDE SEQUENCE [LARGE SCALE GENOMIC DNA]</scope>
    <source>
        <strain evidence="7 8">M4-8</strain>
    </source>
</reference>